<evidence type="ECO:0008006" key="3">
    <source>
        <dbReference type="Google" id="ProtNLM"/>
    </source>
</evidence>
<dbReference type="Proteomes" id="UP001460888">
    <property type="component" value="Unassembled WGS sequence"/>
</dbReference>
<comment type="caution">
    <text evidence="1">The sequence shown here is derived from an EMBL/GenBank/DDBJ whole genome shotgun (WGS) entry which is preliminary data.</text>
</comment>
<name>A0ABV2B2N0_9GAMM</name>
<gene>
    <name evidence="1" type="ORF">SADO_11034</name>
</gene>
<dbReference type="EMBL" id="APND01000003">
    <property type="protein sequence ID" value="MES1929787.1"/>
    <property type="molecule type" value="Genomic_DNA"/>
</dbReference>
<dbReference type="Gene3D" id="3.40.50.150">
    <property type="entry name" value="Vaccinia Virus protein VP39"/>
    <property type="match status" value="1"/>
</dbReference>
<reference evidence="1 2" key="1">
    <citation type="submission" date="2013-03" db="EMBL/GenBank/DDBJ databases">
        <title>Salinisphaera dokdonensis CL-ES53 Genome Sequencing.</title>
        <authorList>
            <person name="Li C."/>
            <person name="Lai Q."/>
            <person name="Shao Z."/>
        </authorList>
    </citation>
    <scope>NUCLEOTIDE SEQUENCE [LARGE SCALE GENOMIC DNA]</scope>
    <source>
        <strain evidence="1 2">CL-ES53</strain>
    </source>
</reference>
<accession>A0ABV2B2N0</accession>
<dbReference type="CDD" id="cd02440">
    <property type="entry name" value="AdoMet_MTases"/>
    <property type="match status" value="1"/>
</dbReference>
<dbReference type="SUPFAM" id="SSF53335">
    <property type="entry name" value="S-adenosyl-L-methionine-dependent methyltransferases"/>
    <property type="match status" value="1"/>
</dbReference>
<protein>
    <recommendedName>
        <fullName evidence="3">Class I SAM-dependent methyltransferase</fullName>
    </recommendedName>
</protein>
<dbReference type="InterPro" id="IPR029063">
    <property type="entry name" value="SAM-dependent_MTases_sf"/>
</dbReference>
<proteinExistence type="predicted"/>
<keyword evidence="2" id="KW-1185">Reference proteome</keyword>
<evidence type="ECO:0000313" key="1">
    <source>
        <dbReference type="EMBL" id="MES1929787.1"/>
    </source>
</evidence>
<sequence length="252" mass="28935">MTEPQPYVQSFYDDRHRQTLYSAERVLECLDPILPDIKSAVDIGCGVGTWLSVLEARGVTKVQGYEGPWVDESLLQIPVECFEKRDLTQLIPAPTERFDLALSLEVAEHLPPESASTFVESLTNQADFIVFSAAIPHQGGRHHVNEQWLEYWLQLFEAHDYIGLDVVRRTLWDDERIQRWYRQNVILVAKRSRVDSLTLPNSPDALRPLSLVHPRSLEDRIAAYERARTKAQSLSGSWKLFRRAVRRSLKGA</sequence>
<dbReference type="RefSeq" id="WP_353111351.1">
    <property type="nucleotide sequence ID" value="NZ_APND01000003.1"/>
</dbReference>
<evidence type="ECO:0000313" key="2">
    <source>
        <dbReference type="Proteomes" id="UP001460888"/>
    </source>
</evidence>
<organism evidence="1 2">
    <name type="scientific">Salinisphaera dokdonensis CL-ES53</name>
    <dbReference type="NCBI Taxonomy" id="1304272"/>
    <lineage>
        <taxon>Bacteria</taxon>
        <taxon>Pseudomonadati</taxon>
        <taxon>Pseudomonadota</taxon>
        <taxon>Gammaproteobacteria</taxon>
        <taxon>Salinisphaerales</taxon>
        <taxon>Salinisphaeraceae</taxon>
        <taxon>Salinisphaera</taxon>
    </lineage>
</organism>
<dbReference type="Pfam" id="PF13489">
    <property type="entry name" value="Methyltransf_23"/>
    <property type="match status" value="1"/>
</dbReference>